<gene>
    <name evidence="2" type="ORF">SAMN05443428_11817</name>
</gene>
<dbReference type="SUPFAM" id="SSF158560">
    <property type="entry name" value="BH3980-like"/>
    <property type="match status" value="1"/>
</dbReference>
<dbReference type="Pfam" id="PF06304">
    <property type="entry name" value="DUF1048"/>
    <property type="match status" value="1"/>
</dbReference>
<keyword evidence="1" id="KW-0812">Transmembrane</keyword>
<organism evidence="2 3">
    <name type="scientific">Caloramator quimbayensis</name>
    <dbReference type="NCBI Taxonomy" id="1147123"/>
    <lineage>
        <taxon>Bacteria</taxon>
        <taxon>Bacillati</taxon>
        <taxon>Bacillota</taxon>
        <taxon>Clostridia</taxon>
        <taxon>Eubacteriales</taxon>
        <taxon>Clostridiaceae</taxon>
        <taxon>Caloramator</taxon>
    </lineage>
</organism>
<accession>A0A1T4Y0M3</accession>
<dbReference type="InterPro" id="IPR008316">
    <property type="entry name" value="UCP029876"/>
</dbReference>
<dbReference type="OrthoDB" id="1655249at2"/>
<protein>
    <recommendedName>
        <fullName evidence="4">DUF1048 domain-containing protein</fullName>
    </recommendedName>
</protein>
<dbReference type="STRING" id="1147123.SAMN05443428_11817"/>
<dbReference type="EMBL" id="FUYH01000018">
    <property type="protein sequence ID" value="SKA95374.1"/>
    <property type="molecule type" value="Genomic_DNA"/>
</dbReference>
<keyword evidence="1" id="KW-1133">Transmembrane helix</keyword>
<evidence type="ECO:0008006" key="4">
    <source>
        <dbReference type="Google" id="ProtNLM"/>
    </source>
</evidence>
<dbReference type="Proteomes" id="UP000190105">
    <property type="component" value="Unassembled WGS sequence"/>
</dbReference>
<reference evidence="3" key="1">
    <citation type="submission" date="2017-02" db="EMBL/GenBank/DDBJ databases">
        <authorList>
            <person name="Varghese N."/>
            <person name="Submissions S."/>
        </authorList>
    </citation>
    <scope>NUCLEOTIDE SEQUENCE [LARGE SCALE GENOMIC DNA]</scope>
    <source>
        <strain evidence="3">USBA 833</strain>
    </source>
</reference>
<name>A0A1T4Y0M3_9CLOT</name>
<evidence type="ECO:0000313" key="3">
    <source>
        <dbReference type="Proteomes" id="UP000190105"/>
    </source>
</evidence>
<dbReference type="PANTHER" id="PTHR41307:SF1">
    <property type="entry name" value="MEMBRANE PROTEIN"/>
    <property type="match status" value="1"/>
</dbReference>
<dbReference type="RefSeq" id="WP_078697177.1">
    <property type="nucleotide sequence ID" value="NZ_FUYH01000018.1"/>
</dbReference>
<evidence type="ECO:0000256" key="1">
    <source>
        <dbReference type="SAM" id="Phobius"/>
    </source>
</evidence>
<keyword evidence="1" id="KW-0472">Membrane</keyword>
<sequence>MFLELNLKRLRLKQQRKLSETNLYLFKSITIYIRNSSLTDVEKEEILQQILDMLLEAQNQNKTASFVIGKDYEKFCDSIIKEYSSDKNVFYTIFNFFQNYLFYLILTSFFMAALNRMDNSIAAFGINVNQFIIISLVSLIIIPIVKKASQEKSYLTSLSQRIMLSGRQSGKLEVYGLALMAVMIIILKFILGRIYGEGIFSYVITLNSSKMFLIAALFLIVIMEFYNNRFFNKLIEKRK</sequence>
<proteinExistence type="predicted"/>
<dbReference type="PANTHER" id="PTHR41307">
    <property type="entry name" value="MEMBRANE PROTEIN-RELATED"/>
    <property type="match status" value="1"/>
</dbReference>
<evidence type="ECO:0000313" key="2">
    <source>
        <dbReference type="EMBL" id="SKA95374.1"/>
    </source>
</evidence>
<dbReference type="AlphaFoldDB" id="A0A1T4Y0M3"/>
<feature type="transmembrane region" description="Helical" evidence="1">
    <location>
        <begin position="120"/>
        <end position="145"/>
    </location>
</feature>
<dbReference type="Gene3D" id="1.10.1900.10">
    <property type="entry name" value="c-terminal domain of poly(a) binding protein"/>
    <property type="match status" value="1"/>
</dbReference>
<feature type="transmembrane region" description="Helical" evidence="1">
    <location>
        <begin position="89"/>
        <end position="114"/>
    </location>
</feature>
<feature type="transmembrane region" description="Helical" evidence="1">
    <location>
        <begin position="211"/>
        <end position="231"/>
    </location>
</feature>
<keyword evidence="3" id="KW-1185">Reference proteome</keyword>
<feature type="transmembrane region" description="Helical" evidence="1">
    <location>
        <begin position="172"/>
        <end position="191"/>
    </location>
</feature>